<evidence type="ECO:0000313" key="5">
    <source>
        <dbReference type="Proteomes" id="UP000198929"/>
    </source>
</evidence>
<evidence type="ECO:0000256" key="1">
    <source>
        <dbReference type="ARBA" id="ARBA00007964"/>
    </source>
</evidence>
<keyword evidence="5" id="KW-1185">Reference proteome</keyword>
<protein>
    <submittedName>
        <fullName evidence="4">Prephenate dehydrogenase</fullName>
    </submittedName>
</protein>
<dbReference type="Gene3D" id="1.10.3660.10">
    <property type="entry name" value="6-phosphogluconate dehydrogenase C-terminal like domain"/>
    <property type="match status" value="1"/>
</dbReference>
<evidence type="ECO:0000256" key="2">
    <source>
        <dbReference type="ARBA" id="ARBA00023002"/>
    </source>
</evidence>
<gene>
    <name evidence="4" type="ORF">SAMN05661109_01700</name>
</gene>
<sequence length="320" mass="34462">MRDLVNAKHTVFGYNRSVSGTRAAVKEGFEVSGNLEEVLRHAEEVAATIVVAVPMHAVAEVLDAIVEHAPSCGITDVVSVKKPVYDLILERGLENRYVGGHPMAGTEKSGWGASHEGLFEGAAWVVTYDYPLECEKKDQPVPAEWIDLFTNVVQIILGAKAEAIPVSVRAHDEAVGRVSHLPHVVAEALSIVGDNGGTLAQSLAAGSFKDATRVAGTAPELVRAMCETNAKALVYSLDEMIEILQEARDNLDSADPDISEFVDAGHRAHTRLEARTGARRESVSPIKISSRPVMRLHPGGPGWVRQLVQAEDLGGRIEIF</sequence>
<dbReference type="GO" id="GO:0004665">
    <property type="term" value="F:prephenate dehydrogenase (NADP+) activity"/>
    <property type="evidence" value="ECO:0007669"/>
    <property type="project" value="InterPro"/>
</dbReference>
<dbReference type="PANTHER" id="PTHR21363:SF0">
    <property type="entry name" value="PREPHENATE DEHYDROGENASE [NADP(+)]"/>
    <property type="match status" value="1"/>
</dbReference>
<dbReference type="InterPro" id="IPR050812">
    <property type="entry name" value="Preph/Arog_dehydrog"/>
</dbReference>
<dbReference type="EMBL" id="FOGQ01000007">
    <property type="protein sequence ID" value="SES05206.1"/>
    <property type="molecule type" value="Genomic_DNA"/>
</dbReference>
<dbReference type="STRING" id="1121357.SAMN05661109_01700"/>
<dbReference type="GO" id="GO:0008977">
    <property type="term" value="F:prephenate dehydrogenase (NAD+) activity"/>
    <property type="evidence" value="ECO:0007669"/>
    <property type="project" value="InterPro"/>
</dbReference>
<reference evidence="5" key="1">
    <citation type="submission" date="2016-10" db="EMBL/GenBank/DDBJ databases">
        <authorList>
            <person name="Varghese N."/>
            <person name="Submissions S."/>
        </authorList>
    </citation>
    <scope>NUCLEOTIDE SEQUENCE [LARGE SCALE GENOMIC DNA]</scope>
    <source>
        <strain evidence="5">DSM 20524</strain>
    </source>
</reference>
<dbReference type="Proteomes" id="UP000198929">
    <property type="component" value="Unassembled WGS sequence"/>
</dbReference>
<dbReference type="Gene3D" id="3.40.50.720">
    <property type="entry name" value="NAD(P)-binding Rossmann-like Domain"/>
    <property type="match status" value="1"/>
</dbReference>
<dbReference type="AlphaFoldDB" id="A0A1H9U6V0"/>
<proteinExistence type="inferred from homology"/>
<dbReference type="Pfam" id="PF20463">
    <property type="entry name" value="PDH_C"/>
    <property type="match status" value="1"/>
</dbReference>
<keyword evidence="2" id="KW-0560">Oxidoreductase</keyword>
<dbReference type="Pfam" id="PF02153">
    <property type="entry name" value="PDH_N"/>
    <property type="match status" value="1"/>
</dbReference>
<organism evidence="4 5">
    <name type="scientific">Corynebacterium cystitidis DSM 20524</name>
    <dbReference type="NCBI Taxonomy" id="1121357"/>
    <lineage>
        <taxon>Bacteria</taxon>
        <taxon>Bacillati</taxon>
        <taxon>Actinomycetota</taxon>
        <taxon>Actinomycetes</taxon>
        <taxon>Mycobacteriales</taxon>
        <taxon>Corynebacteriaceae</taxon>
        <taxon>Corynebacterium</taxon>
    </lineage>
</organism>
<dbReference type="GO" id="GO:0006571">
    <property type="term" value="P:tyrosine biosynthetic process"/>
    <property type="evidence" value="ECO:0007669"/>
    <property type="project" value="InterPro"/>
</dbReference>
<dbReference type="InterPro" id="IPR036291">
    <property type="entry name" value="NAD(P)-bd_dom_sf"/>
</dbReference>
<accession>A0A1H9U6V0</accession>
<dbReference type="InterPro" id="IPR008927">
    <property type="entry name" value="6-PGluconate_DH-like_C_sf"/>
</dbReference>
<dbReference type="SUPFAM" id="SSF51735">
    <property type="entry name" value="NAD(P)-binding Rossmann-fold domains"/>
    <property type="match status" value="1"/>
</dbReference>
<dbReference type="InterPro" id="IPR046826">
    <property type="entry name" value="PDH_N"/>
</dbReference>
<feature type="domain" description="Prephenate/arogenate dehydrogenase" evidence="3">
    <location>
        <begin position="1"/>
        <end position="283"/>
    </location>
</feature>
<name>A0A1H9U6V0_9CORY</name>
<dbReference type="NCBIfam" id="NF005108">
    <property type="entry name" value="PRK06545.1-6"/>
    <property type="match status" value="1"/>
</dbReference>
<evidence type="ECO:0000313" key="4">
    <source>
        <dbReference type="EMBL" id="SES05206.1"/>
    </source>
</evidence>
<comment type="similarity">
    <text evidence="1">Belongs to the prephenate/arogenate dehydrogenase family.</text>
</comment>
<evidence type="ECO:0000259" key="3">
    <source>
        <dbReference type="PROSITE" id="PS51176"/>
    </source>
</evidence>
<dbReference type="SUPFAM" id="SSF48179">
    <property type="entry name" value="6-phosphogluconate dehydrogenase C-terminal domain-like"/>
    <property type="match status" value="1"/>
</dbReference>
<dbReference type="PANTHER" id="PTHR21363">
    <property type="entry name" value="PREPHENATE DEHYDROGENASE"/>
    <property type="match status" value="1"/>
</dbReference>
<dbReference type="InterPro" id="IPR046825">
    <property type="entry name" value="PDH_C"/>
</dbReference>
<dbReference type="PROSITE" id="PS51176">
    <property type="entry name" value="PDH_ADH"/>
    <property type="match status" value="1"/>
</dbReference>
<dbReference type="GO" id="GO:0070403">
    <property type="term" value="F:NAD+ binding"/>
    <property type="evidence" value="ECO:0007669"/>
    <property type="project" value="InterPro"/>
</dbReference>
<dbReference type="InterPro" id="IPR003099">
    <property type="entry name" value="Prephen_DH"/>
</dbReference>